<feature type="compositionally biased region" description="Polar residues" evidence="1">
    <location>
        <begin position="874"/>
        <end position="893"/>
    </location>
</feature>
<feature type="region of interest" description="Disordered" evidence="1">
    <location>
        <begin position="362"/>
        <end position="382"/>
    </location>
</feature>
<evidence type="ECO:0000313" key="2">
    <source>
        <dbReference type="EMBL" id="KAK0709257.1"/>
    </source>
</evidence>
<feature type="compositionally biased region" description="Basic and acidic residues" evidence="1">
    <location>
        <begin position="10"/>
        <end position="21"/>
    </location>
</feature>
<feature type="compositionally biased region" description="Polar residues" evidence="1">
    <location>
        <begin position="311"/>
        <end position="328"/>
    </location>
</feature>
<feature type="compositionally biased region" description="Polar residues" evidence="1">
    <location>
        <begin position="1203"/>
        <end position="1214"/>
    </location>
</feature>
<feature type="compositionally biased region" description="Basic and acidic residues" evidence="1">
    <location>
        <begin position="897"/>
        <end position="913"/>
    </location>
</feature>
<feature type="compositionally biased region" description="Basic and acidic residues" evidence="1">
    <location>
        <begin position="813"/>
        <end position="838"/>
    </location>
</feature>
<feature type="region of interest" description="Disordered" evidence="1">
    <location>
        <begin position="206"/>
        <end position="293"/>
    </location>
</feature>
<feature type="compositionally biased region" description="Polar residues" evidence="1">
    <location>
        <begin position="444"/>
        <end position="469"/>
    </location>
</feature>
<proteinExistence type="predicted"/>
<sequence length="1293" mass="139316">MNRFRTRRKAKDDSSTSRTSEDSEQSSMPSFKGFRRGKKPQQEEPKKEIDLATALPSNDDFRTSLLMSNLSARFSMLRQQDDPSTKIGKASDDSVLYPKRQSRMADFGFSGGVGGLSDIAEVESIKASPFLRSDSFVSSDTDSTKGVSVMNRAKPIEGNNLFGGRQKIYKIPAGSTMNTTAGVMGGRALYDDDVAMSAFQRWRQAERERRGSLDEEDGVQADETDRTRSDSPPAGYNRKRETSSTTSSASVIARNSTAATSITSQPTAANKEWQSVSPAPNSSTSAPTIERHVTRTRRLYEQGLSQEMHEQQSSALSRIDTLSRQRLGSRTPDLGTGSPSPTIITSNDRFFNERRPVLTKASAPNLRSISPPSSASPSGTVDLGLQLPSQPDLKTNFGASPPLSPPISETEDQVLPIQPNDMGKATAMGVFQKPAQPYDESKYAQRQIQLQQGRETPTQRFRAESNASFATGGRSRSSSSAQRQHFEAKSESIKTQPAVEEEATPVASPPVDAEFSLPIQSTAILPSATRLHLERPSDRDHPAFRESALPTPLTVSARASAAPSPILEQPIISVSSSEQTSPDDSPTLGPTTTGLSGMVRQHLRSESNASSVYGPVPPTSSLDSRFPADPYELAPIEVSDNKSNPWMSSTPGWTESFYSDTPDTSLEKLKALNQPRHEFSSEPKGSNHSSDDMEDATDEFANQLADARRRVREKLTSYAESDSSRAASPQPQPRTEPTRDLAVPGHSNQLSVGVKPKSSRGSLIDRSRNIVGGQSKAKKMLGIGAATMSSQPSPAKQSFDDNDARPLEPTAEIPKKDSVQETRAAPEAEAEVKPKSTQDDEDEDSNAHPGLRAFRQARRELQRRRELETLARHQASNTTQSRDPSIDQPSAAQSPPKADRVPRQRTPSRERKPPPTMYRQRGPSEEYSYGSNTNSPAPAPSSSERERSGSDTSGGRSASQQRPPRVRNNTGPHENHPGHINTRPPMLRTPGLPGTDIRHSPIMPPQGYPGRGGAPGAMSPAPSPQLSGSKSMANLAVHSGRPGFDPYSGQPSPISPISPMGLPPSPFTMRPDGSPVGTPTSLGPRPRRPSASQSPALGATTGSITGPTKRIVDKRDISEPTFVMSTSRVPTMNLPHAATSPDAGTGSRQYGAPRSRSRSNSGGGAGPAPPLPPINPLRKREGSRPGPGYDDTYMAAPKLPFANQANGSQSSLDYNTDENRSGFSISDEDESNKTDHRWRLRKANMEANLSSRALGGNARDNSAQFVSKGPPASRTVATSGMKVNKGMGPGGMF</sequence>
<feature type="compositionally biased region" description="Basic and acidic residues" evidence="1">
    <location>
        <begin position="665"/>
        <end position="681"/>
    </location>
</feature>
<dbReference type="Proteomes" id="UP001172101">
    <property type="component" value="Unassembled WGS sequence"/>
</dbReference>
<name>A0AA40A4S6_9PEZI</name>
<keyword evidence="3" id="KW-1185">Reference proteome</keyword>
<feature type="compositionally biased region" description="Polar residues" evidence="1">
    <location>
        <begin position="787"/>
        <end position="796"/>
    </location>
</feature>
<feature type="region of interest" description="Disordered" evidence="1">
    <location>
        <begin position="1"/>
        <end position="55"/>
    </location>
</feature>
<feature type="compositionally biased region" description="Low complexity" evidence="1">
    <location>
        <begin position="950"/>
        <end position="959"/>
    </location>
</feature>
<feature type="region of interest" description="Disordered" evidence="1">
    <location>
        <begin position="305"/>
        <end position="346"/>
    </location>
</feature>
<feature type="compositionally biased region" description="Low complexity" evidence="1">
    <location>
        <begin position="580"/>
        <end position="597"/>
    </location>
</feature>
<feature type="region of interest" description="Disordered" evidence="1">
    <location>
        <begin position="438"/>
        <end position="512"/>
    </location>
</feature>
<accession>A0AA40A4S6</accession>
<feature type="compositionally biased region" description="Polar residues" evidence="1">
    <location>
        <begin position="253"/>
        <end position="274"/>
    </location>
</feature>
<feature type="compositionally biased region" description="Polar residues" evidence="1">
    <location>
        <begin position="337"/>
        <end position="346"/>
    </location>
</feature>
<feature type="compositionally biased region" description="Low complexity" evidence="1">
    <location>
        <begin position="275"/>
        <end position="288"/>
    </location>
</feature>
<feature type="compositionally biased region" description="Basic and acidic residues" evidence="1">
    <location>
        <begin position="531"/>
        <end position="544"/>
    </location>
</feature>
<gene>
    <name evidence="2" type="ORF">B0T26DRAFT_399852</name>
</gene>
<dbReference type="RefSeq" id="XP_060292561.1">
    <property type="nucleotide sequence ID" value="XM_060434808.1"/>
</dbReference>
<feature type="compositionally biased region" description="Low complexity" evidence="1">
    <location>
        <begin position="931"/>
        <end position="942"/>
    </location>
</feature>
<reference evidence="2" key="1">
    <citation type="submission" date="2023-06" db="EMBL/GenBank/DDBJ databases">
        <title>Genome-scale phylogeny and comparative genomics of the fungal order Sordariales.</title>
        <authorList>
            <consortium name="Lawrence Berkeley National Laboratory"/>
            <person name="Hensen N."/>
            <person name="Bonometti L."/>
            <person name="Westerberg I."/>
            <person name="Brannstrom I.O."/>
            <person name="Guillou S."/>
            <person name="Cros-Aarteil S."/>
            <person name="Calhoun S."/>
            <person name="Haridas S."/>
            <person name="Kuo A."/>
            <person name="Mondo S."/>
            <person name="Pangilinan J."/>
            <person name="Riley R."/>
            <person name="LaButti K."/>
            <person name="Andreopoulos B."/>
            <person name="Lipzen A."/>
            <person name="Chen C."/>
            <person name="Yanf M."/>
            <person name="Daum C."/>
            <person name="Ng V."/>
            <person name="Clum A."/>
            <person name="Steindorff A."/>
            <person name="Ohm R."/>
            <person name="Martin F."/>
            <person name="Silar P."/>
            <person name="Natvig D."/>
            <person name="Lalanne C."/>
            <person name="Gautier V."/>
            <person name="Ament-velasquez S.L."/>
            <person name="Kruys A."/>
            <person name="Hutchinson M.I."/>
            <person name="Powell A.J."/>
            <person name="Barry K."/>
            <person name="Miller A.N."/>
            <person name="Grigoriev I.V."/>
            <person name="Debuchy R."/>
            <person name="Gladieux P."/>
            <person name="Thoren M.H."/>
            <person name="Johannesson H."/>
        </authorList>
    </citation>
    <scope>NUCLEOTIDE SEQUENCE</scope>
    <source>
        <strain evidence="2">SMH2392-1A</strain>
    </source>
</reference>
<feature type="compositionally biased region" description="Polar residues" evidence="1">
    <location>
        <begin position="641"/>
        <end position="664"/>
    </location>
</feature>
<dbReference type="EMBL" id="JAUIRO010000006">
    <property type="protein sequence ID" value="KAK0709257.1"/>
    <property type="molecule type" value="Genomic_DNA"/>
</dbReference>
<feature type="region of interest" description="Disordered" evidence="1">
    <location>
        <begin position="1250"/>
        <end position="1293"/>
    </location>
</feature>
<comment type="caution">
    <text evidence="2">The sequence shown here is derived from an EMBL/GenBank/DDBJ whole genome shotgun (WGS) entry which is preliminary data.</text>
</comment>
<feature type="compositionally biased region" description="Low complexity" evidence="1">
    <location>
        <begin position="368"/>
        <end position="378"/>
    </location>
</feature>
<feature type="compositionally biased region" description="Basic and acidic residues" evidence="1">
    <location>
        <begin position="857"/>
        <end position="871"/>
    </location>
</feature>
<protein>
    <submittedName>
        <fullName evidence="2">Uncharacterized protein</fullName>
    </submittedName>
</protein>
<organism evidence="2 3">
    <name type="scientific">Lasiosphaeria miniovina</name>
    <dbReference type="NCBI Taxonomy" id="1954250"/>
    <lineage>
        <taxon>Eukaryota</taxon>
        <taxon>Fungi</taxon>
        <taxon>Dikarya</taxon>
        <taxon>Ascomycota</taxon>
        <taxon>Pezizomycotina</taxon>
        <taxon>Sordariomycetes</taxon>
        <taxon>Sordariomycetidae</taxon>
        <taxon>Sordariales</taxon>
        <taxon>Lasiosphaeriaceae</taxon>
        <taxon>Lasiosphaeria</taxon>
    </lineage>
</organism>
<feature type="region of interest" description="Disordered" evidence="1">
    <location>
        <begin position="528"/>
        <end position="1235"/>
    </location>
</feature>
<feature type="compositionally biased region" description="Pro residues" evidence="1">
    <location>
        <begin position="1053"/>
        <end position="1066"/>
    </location>
</feature>
<feature type="compositionally biased region" description="Basic and acidic residues" evidence="1">
    <location>
        <begin position="40"/>
        <end position="50"/>
    </location>
</feature>
<evidence type="ECO:0000313" key="3">
    <source>
        <dbReference type="Proteomes" id="UP001172101"/>
    </source>
</evidence>
<evidence type="ECO:0000256" key="1">
    <source>
        <dbReference type="SAM" id="MobiDB-lite"/>
    </source>
</evidence>
<feature type="compositionally biased region" description="Polar residues" evidence="1">
    <location>
        <begin position="718"/>
        <end position="735"/>
    </location>
</feature>
<dbReference type="GeneID" id="85318078"/>